<dbReference type="Pfam" id="PF02350">
    <property type="entry name" value="Epimerase_2"/>
    <property type="match status" value="1"/>
</dbReference>
<proteinExistence type="inferred from homology"/>
<dbReference type="KEGG" id="lse:F1C12_09160"/>
<dbReference type="EMBL" id="CP043641">
    <property type="protein sequence ID" value="QNE35282.1"/>
    <property type="molecule type" value="Genomic_DNA"/>
</dbReference>
<evidence type="ECO:0000256" key="1">
    <source>
        <dbReference type="RuleBase" id="RU003513"/>
    </source>
</evidence>
<protein>
    <submittedName>
        <fullName evidence="3">UDP-N-acetylglucosamine 2-epimerase (Non-hydrolyzing)</fullName>
        <ecNumber evidence="3">5.1.3.14</ecNumber>
    </submittedName>
</protein>
<reference evidence="4" key="1">
    <citation type="submission" date="2019-09" db="EMBL/GenBank/DDBJ databases">
        <title>Antimicrobial potential of Antarctic Bacteria.</title>
        <authorList>
            <person name="Benaud N."/>
            <person name="Edwards R.J."/>
            <person name="Ferrari B.C."/>
        </authorList>
    </citation>
    <scope>NUCLEOTIDE SEQUENCE [LARGE SCALE GENOMIC DNA]</scope>
    <source>
        <strain evidence="4">INR9</strain>
    </source>
</reference>
<evidence type="ECO:0000313" key="3">
    <source>
        <dbReference type="EMBL" id="QNE35282.1"/>
    </source>
</evidence>
<dbReference type="AlphaFoldDB" id="A0A7G6Y9W7"/>
<dbReference type="CDD" id="cd03786">
    <property type="entry name" value="GTB_UDP-GlcNAc_2-Epimerase"/>
    <property type="match status" value="1"/>
</dbReference>
<evidence type="ECO:0000313" key="4">
    <source>
        <dbReference type="Proteomes" id="UP000515511"/>
    </source>
</evidence>
<dbReference type="NCBIfam" id="TIGR00236">
    <property type="entry name" value="wecB"/>
    <property type="match status" value="1"/>
</dbReference>
<organism evidence="3 4">
    <name type="scientific">Leifsonia shinshuensis</name>
    <dbReference type="NCBI Taxonomy" id="150026"/>
    <lineage>
        <taxon>Bacteria</taxon>
        <taxon>Bacillati</taxon>
        <taxon>Actinomycetota</taxon>
        <taxon>Actinomycetes</taxon>
        <taxon>Micrococcales</taxon>
        <taxon>Microbacteriaceae</taxon>
        <taxon>Leifsonia</taxon>
    </lineage>
</organism>
<comment type="similarity">
    <text evidence="1">Belongs to the UDP-N-acetylglucosamine 2-epimerase family.</text>
</comment>
<dbReference type="Gene3D" id="3.40.50.2000">
    <property type="entry name" value="Glycogen Phosphorylase B"/>
    <property type="match status" value="2"/>
</dbReference>
<name>A0A7G6Y9W7_9MICO</name>
<dbReference type="RefSeq" id="WP_185278444.1">
    <property type="nucleotide sequence ID" value="NZ_CP043641.1"/>
</dbReference>
<dbReference type="PANTHER" id="PTHR43174">
    <property type="entry name" value="UDP-N-ACETYLGLUCOSAMINE 2-EPIMERASE"/>
    <property type="match status" value="1"/>
</dbReference>
<dbReference type="Proteomes" id="UP000515511">
    <property type="component" value="Chromosome"/>
</dbReference>
<dbReference type="GO" id="GO:0008761">
    <property type="term" value="F:UDP-N-acetylglucosamine 2-epimerase activity"/>
    <property type="evidence" value="ECO:0007669"/>
    <property type="project" value="UniProtKB-EC"/>
</dbReference>
<accession>A0A7G6Y9W7</accession>
<sequence length="369" mass="38681">MTTRTRSVAARSGDIAVVLGTRPEIIKLASVVRALGPRARVVHTGQHWDDSMAGRFFTDLGIGEPHIRLSGMSGKGRPEQVAEGIAELTAHFRADRPAAVIVQGDTNSTSVGAQAASYLDIPVIHVEAGLRSHDRAMPEELNRLVVGALAELHCAATAANRDNLLREGVPAERIAVTGNTVVEATIASLEAAAPAQRAETGRPLVLATVHRPENTDDPEALRRVLEGLRRIEADVVLALHPRTEAAANRWGLAGLLDAFDVRRGLGHGDFLALASVADLIVSDSGGVQEEVTVLGKPLLVVRRSTERPESIDAGFARLVTPGEDIAAAAAGVLSQPGLRSRLAATPSPYGDGRAGAQIAQAALRLADAA</sequence>
<evidence type="ECO:0000259" key="2">
    <source>
        <dbReference type="Pfam" id="PF02350"/>
    </source>
</evidence>
<dbReference type="SUPFAM" id="SSF53756">
    <property type="entry name" value="UDP-Glycosyltransferase/glycogen phosphorylase"/>
    <property type="match status" value="1"/>
</dbReference>
<dbReference type="EC" id="5.1.3.14" evidence="3"/>
<dbReference type="InterPro" id="IPR003331">
    <property type="entry name" value="UDP_GlcNAc_Epimerase_2_dom"/>
</dbReference>
<keyword evidence="1 3" id="KW-0413">Isomerase</keyword>
<dbReference type="InterPro" id="IPR029767">
    <property type="entry name" value="WecB-like"/>
</dbReference>
<gene>
    <name evidence="3" type="ORF">F1C12_09160</name>
</gene>
<dbReference type="PANTHER" id="PTHR43174:SF1">
    <property type="entry name" value="UDP-N-ACETYLGLUCOSAMINE 2-EPIMERASE"/>
    <property type="match status" value="1"/>
</dbReference>
<feature type="domain" description="UDP-N-acetylglucosamine 2-epimerase" evidence="2">
    <location>
        <begin position="39"/>
        <end position="361"/>
    </location>
</feature>